<comment type="caution">
    <text evidence="2">The sequence shown here is derived from an EMBL/GenBank/DDBJ whole genome shotgun (WGS) entry which is preliminary data.</text>
</comment>
<evidence type="ECO:0000256" key="1">
    <source>
        <dbReference type="SAM" id="MobiDB-lite"/>
    </source>
</evidence>
<feature type="region of interest" description="Disordered" evidence="1">
    <location>
        <begin position="1"/>
        <end position="40"/>
    </location>
</feature>
<feature type="compositionally biased region" description="Basic residues" evidence="1">
    <location>
        <begin position="151"/>
        <end position="162"/>
    </location>
</feature>
<evidence type="ECO:0000313" key="3">
    <source>
        <dbReference type="Proteomes" id="UP001454036"/>
    </source>
</evidence>
<feature type="region of interest" description="Disordered" evidence="1">
    <location>
        <begin position="116"/>
        <end position="224"/>
    </location>
</feature>
<dbReference type="AlphaFoldDB" id="A0AAV3PQV4"/>
<feature type="region of interest" description="Disordered" evidence="1">
    <location>
        <begin position="57"/>
        <end position="87"/>
    </location>
</feature>
<keyword evidence="3" id="KW-1185">Reference proteome</keyword>
<sequence>MSEGADVSKPSIMPSINTSKDKTTEPPVIPEEPVKVDASSGANVYVRESCVEDVVTKNVERPSTEGLGASIDPSVNDTLDGLKDSTPLEGDVLELSVADTIDEGMDAEIPCVVDTEAETDGNLERPYAGHGVDDTLDDDIHEVIPEEAGPKKKYKKRKHRKSANADESSMPMKKLSKEEKAAKKARKAERRARRVAQEVADGEVVEDDVPKEVRPSVPQPDVSD</sequence>
<organism evidence="2 3">
    <name type="scientific">Lithospermum erythrorhizon</name>
    <name type="common">Purple gromwell</name>
    <name type="synonym">Lithospermum officinale var. erythrorhizon</name>
    <dbReference type="NCBI Taxonomy" id="34254"/>
    <lineage>
        <taxon>Eukaryota</taxon>
        <taxon>Viridiplantae</taxon>
        <taxon>Streptophyta</taxon>
        <taxon>Embryophyta</taxon>
        <taxon>Tracheophyta</taxon>
        <taxon>Spermatophyta</taxon>
        <taxon>Magnoliopsida</taxon>
        <taxon>eudicotyledons</taxon>
        <taxon>Gunneridae</taxon>
        <taxon>Pentapetalae</taxon>
        <taxon>asterids</taxon>
        <taxon>lamiids</taxon>
        <taxon>Boraginales</taxon>
        <taxon>Boraginaceae</taxon>
        <taxon>Boraginoideae</taxon>
        <taxon>Lithospermeae</taxon>
        <taxon>Lithospermum</taxon>
    </lineage>
</organism>
<name>A0AAV3PQV4_LITER</name>
<protein>
    <submittedName>
        <fullName evidence="2">Uncharacterized protein</fullName>
    </submittedName>
</protein>
<dbReference type="EMBL" id="BAABME010018512">
    <property type="protein sequence ID" value="GAA0154090.1"/>
    <property type="molecule type" value="Genomic_DNA"/>
</dbReference>
<feature type="compositionally biased region" description="Basic and acidic residues" evidence="1">
    <location>
        <begin position="141"/>
        <end position="150"/>
    </location>
</feature>
<accession>A0AAV3PQV4</accession>
<reference evidence="2 3" key="1">
    <citation type="submission" date="2024-01" db="EMBL/GenBank/DDBJ databases">
        <title>The complete chloroplast genome sequence of Lithospermum erythrorhizon: insights into the phylogenetic relationship among Boraginaceae species and the maternal lineages of purple gromwells.</title>
        <authorList>
            <person name="Okada T."/>
            <person name="Watanabe K."/>
        </authorList>
    </citation>
    <scope>NUCLEOTIDE SEQUENCE [LARGE SCALE GENOMIC DNA]</scope>
</reference>
<evidence type="ECO:0000313" key="2">
    <source>
        <dbReference type="EMBL" id="GAA0154090.1"/>
    </source>
</evidence>
<proteinExistence type="predicted"/>
<dbReference type="Proteomes" id="UP001454036">
    <property type="component" value="Unassembled WGS sequence"/>
</dbReference>
<gene>
    <name evidence="2" type="ORF">LIER_37801</name>
</gene>
<feature type="compositionally biased region" description="Basic residues" evidence="1">
    <location>
        <begin position="183"/>
        <end position="194"/>
    </location>
</feature>